<dbReference type="SUPFAM" id="SSF52768">
    <property type="entry name" value="Arginase/deacetylase"/>
    <property type="match status" value="1"/>
</dbReference>
<dbReference type="AlphaFoldDB" id="A0A5J6MCL6"/>
<dbReference type="PRINTS" id="PR00116">
    <property type="entry name" value="ARGINASE"/>
</dbReference>
<accession>A0A5J6MCL6</accession>
<keyword evidence="2" id="KW-0378">Hydrolase</keyword>
<dbReference type="Pfam" id="PF00491">
    <property type="entry name" value="Arginase"/>
    <property type="match status" value="1"/>
</dbReference>
<protein>
    <submittedName>
        <fullName evidence="4">Arginase</fullName>
    </submittedName>
</protein>
<name>A0A5J6MCL6_9PROT</name>
<dbReference type="KEGG" id="htq:FRZ44_03990"/>
<comment type="similarity">
    <text evidence="3">Belongs to the arginase family.</text>
</comment>
<reference evidence="4 5" key="1">
    <citation type="submission" date="2019-08" db="EMBL/GenBank/DDBJ databases">
        <title>Hyperibacter terrae gen. nov., sp. nov. and Hyperibacter viscosus sp. nov., two new members in the family Rhodospirillaceae isolated from the rhizosphere of Hypericum perforatum.</title>
        <authorList>
            <person name="Noviana Z."/>
        </authorList>
    </citation>
    <scope>NUCLEOTIDE SEQUENCE [LARGE SCALE GENOMIC DNA]</scope>
    <source>
        <strain evidence="4 5">R5913</strain>
    </source>
</reference>
<dbReference type="PANTHER" id="PTHR11358">
    <property type="entry name" value="ARGINASE/AGMATINASE"/>
    <property type="match status" value="1"/>
</dbReference>
<gene>
    <name evidence="4" type="ORF">FRZ44_03990</name>
</gene>
<dbReference type="PIRSF" id="PIRSF036979">
    <property type="entry name" value="Arginase"/>
    <property type="match status" value="1"/>
</dbReference>
<dbReference type="InterPro" id="IPR006035">
    <property type="entry name" value="Ureohydrolase"/>
</dbReference>
<organism evidence="4 5">
    <name type="scientific">Hypericibacter terrae</name>
    <dbReference type="NCBI Taxonomy" id="2602015"/>
    <lineage>
        <taxon>Bacteria</taxon>
        <taxon>Pseudomonadati</taxon>
        <taxon>Pseudomonadota</taxon>
        <taxon>Alphaproteobacteria</taxon>
        <taxon>Rhodospirillales</taxon>
        <taxon>Dongiaceae</taxon>
        <taxon>Hypericibacter</taxon>
    </lineage>
</organism>
<dbReference type="EMBL" id="CP042906">
    <property type="protein sequence ID" value="QEX15119.1"/>
    <property type="molecule type" value="Genomic_DNA"/>
</dbReference>
<keyword evidence="5" id="KW-1185">Reference proteome</keyword>
<dbReference type="PROSITE" id="PS51409">
    <property type="entry name" value="ARGINASE_2"/>
    <property type="match status" value="1"/>
</dbReference>
<dbReference type="Proteomes" id="UP000326202">
    <property type="component" value="Chromosome"/>
</dbReference>
<keyword evidence="1" id="KW-0479">Metal-binding</keyword>
<evidence type="ECO:0000256" key="1">
    <source>
        <dbReference type="ARBA" id="ARBA00022723"/>
    </source>
</evidence>
<dbReference type="PANTHER" id="PTHR11358:SF26">
    <property type="entry name" value="GUANIDINO ACID HYDROLASE, MITOCHONDRIAL"/>
    <property type="match status" value="1"/>
</dbReference>
<evidence type="ECO:0000313" key="4">
    <source>
        <dbReference type="EMBL" id="QEX15119.1"/>
    </source>
</evidence>
<dbReference type="GO" id="GO:0033389">
    <property type="term" value="P:putrescine biosynthetic process from arginine, via agmatine"/>
    <property type="evidence" value="ECO:0007669"/>
    <property type="project" value="TreeGrafter"/>
</dbReference>
<dbReference type="GO" id="GO:0046872">
    <property type="term" value="F:metal ion binding"/>
    <property type="evidence" value="ECO:0007669"/>
    <property type="project" value="UniProtKB-KW"/>
</dbReference>
<sequence>MTSQQPTTRGVLGTFLNVPFEPQPRDARAVILGAPFDCGQHPTRIGCRLGPQSIRTHSALVADAMADASFDLVRTLRLVDSGDAAVTPGLIEPSFVAIENSVAAILASGAVPVTMGGDGAITLPQLRAVARRWPGLAVLHLDAHTDAYPIRGRGQYDNGNTFTHAAEERIVDIENSIHVGTRGAIDVDPIVAEARAMGYEVVPMEELRRRGLDSLLAHLRERLSGKPVYLCWDMDVFDPSAAPGVANPVWGGLSAAEGLTVLRGLAGLDIVAIDVNTVSPPHDPAGMTAFLAGQVMVEAMAGIARRWLNR</sequence>
<dbReference type="InterPro" id="IPR023696">
    <property type="entry name" value="Ureohydrolase_dom_sf"/>
</dbReference>
<evidence type="ECO:0000256" key="3">
    <source>
        <dbReference type="PROSITE-ProRule" id="PRU00742"/>
    </source>
</evidence>
<dbReference type="GO" id="GO:0008783">
    <property type="term" value="F:agmatinase activity"/>
    <property type="evidence" value="ECO:0007669"/>
    <property type="project" value="TreeGrafter"/>
</dbReference>
<dbReference type="Gene3D" id="3.40.800.10">
    <property type="entry name" value="Ureohydrolase domain"/>
    <property type="match status" value="1"/>
</dbReference>
<evidence type="ECO:0000256" key="2">
    <source>
        <dbReference type="ARBA" id="ARBA00022801"/>
    </source>
</evidence>
<dbReference type="RefSeq" id="WP_225308511.1">
    <property type="nucleotide sequence ID" value="NZ_CP042906.1"/>
</dbReference>
<proteinExistence type="inferred from homology"/>
<evidence type="ECO:0000313" key="5">
    <source>
        <dbReference type="Proteomes" id="UP000326202"/>
    </source>
</evidence>